<feature type="compositionally biased region" description="Polar residues" evidence="2">
    <location>
        <begin position="137"/>
        <end position="150"/>
    </location>
</feature>
<evidence type="ECO:0000313" key="4">
    <source>
        <dbReference type="Proteomes" id="UP000225706"/>
    </source>
</evidence>
<dbReference type="GO" id="GO:0046982">
    <property type="term" value="F:protein heterodimerization activity"/>
    <property type="evidence" value="ECO:0007669"/>
    <property type="project" value="InterPro"/>
</dbReference>
<accession>A0A2B4RXX8</accession>
<dbReference type="GO" id="GO:0030527">
    <property type="term" value="F:structural constituent of chromatin"/>
    <property type="evidence" value="ECO:0007669"/>
    <property type="project" value="InterPro"/>
</dbReference>
<dbReference type="GO" id="GO:0003677">
    <property type="term" value="F:DNA binding"/>
    <property type="evidence" value="ECO:0007669"/>
    <property type="project" value="InterPro"/>
</dbReference>
<sequence>MPPKVAGKKGEKRAGKAKAIADGKKKRRGKRRESYAIYIYKVLKQVHPDTGISSKAMGIITRSSTTFSSASPPKLPALPTTTRNRPSALARSRPPSGCFCPVNWRNTPMVNNFIVSGLMAQYSGSGNISDEAPEHIGSSNPLGEGNSTEKAFSPGDRSSLESRATSRDA</sequence>
<dbReference type="EMBL" id="LSMT01000269">
    <property type="protein sequence ID" value="PFX21633.1"/>
    <property type="molecule type" value="Genomic_DNA"/>
</dbReference>
<comment type="similarity">
    <text evidence="1">Belongs to the histone H2B family.</text>
</comment>
<proteinExistence type="inferred from homology"/>
<feature type="region of interest" description="Disordered" evidence="2">
    <location>
        <begin position="1"/>
        <end position="31"/>
    </location>
</feature>
<feature type="compositionally biased region" description="Low complexity" evidence="2">
    <location>
        <begin position="68"/>
        <end position="82"/>
    </location>
</feature>
<organism evidence="3 4">
    <name type="scientific">Stylophora pistillata</name>
    <name type="common">Smooth cauliflower coral</name>
    <dbReference type="NCBI Taxonomy" id="50429"/>
    <lineage>
        <taxon>Eukaryota</taxon>
        <taxon>Metazoa</taxon>
        <taxon>Cnidaria</taxon>
        <taxon>Anthozoa</taxon>
        <taxon>Hexacorallia</taxon>
        <taxon>Scleractinia</taxon>
        <taxon>Astrocoeniina</taxon>
        <taxon>Pocilloporidae</taxon>
        <taxon>Stylophora</taxon>
    </lineage>
</organism>
<feature type="compositionally biased region" description="Basic and acidic residues" evidence="2">
    <location>
        <begin position="8"/>
        <end position="23"/>
    </location>
</feature>
<dbReference type="Proteomes" id="UP000225706">
    <property type="component" value="Unassembled WGS sequence"/>
</dbReference>
<dbReference type="Gene3D" id="1.10.20.10">
    <property type="entry name" value="Histone, subunit A"/>
    <property type="match status" value="1"/>
</dbReference>
<comment type="caution">
    <text evidence="3">The sequence shown here is derived from an EMBL/GenBank/DDBJ whole genome shotgun (WGS) entry which is preliminary data.</text>
</comment>
<evidence type="ECO:0000256" key="1">
    <source>
        <dbReference type="ARBA" id="ARBA00006846"/>
    </source>
</evidence>
<protein>
    <submittedName>
        <fullName evidence="3">Histone H2B</fullName>
    </submittedName>
</protein>
<dbReference type="PANTHER" id="PTHR23428">
    <property type="entry name" value="HISTONE H2B"/>
    <property type="match status" value="1"/>
</dbReference>
<feature type="compositionally biased region" description="Basic and acidic residues" evidence="2">
    <location>
        <begin position="158"/>
        <end position="169"/>
    </location>
</feature>
<feature type="region of interest" description="Disordered" evidence="2">
    <location>
        <begin position="65"/>
        <end position="94"/>
    </location>
</feature>
<evidence type="ECO:0000256" key="2">
    <source>
        <dbReference type="SAM" id="MobiDB-lite"/>
    </source>
</evidence>
<feature type="region of interest" description="Disordered" evidence="2">
    <location>
        <begin position="129"/>
        <end position="169"/>
    </location>
</feature>
<name>A0A2B4RXX8_STYPI</name>
<dbReference type="STRING" id="50429.A0A2B4RXX8"/>
<dbReference type="InterPro" id="IPR009072">
    <property type="entry name" value="Histone-fold"/>
</dbReference>
<dbReference type="AlphaFoldDB" id="A0A2B4RXX8"/>
<dbReference type="InterPro" id="IPR000558">
    <property type="entry name" value="Histone_H2B"/>
</dbReference>
<reference evidence="4" key="1">
    <citation type="journal article" date="2017" name="bioRxiv">
        <title>Comparative analysis of the genomes of Stylophora pistillata and Acropora digitifera provides evidence for extensive differences between species of corals.</title>
        <authorList>
            <person name="Voolstra C.R."/>
            <person name="Li Y."/>
            <person name="Liew Y.J."/>
            <person name="Baumgarten S."/>
            <person name="Zoccola D."/>
            <person name="Flot J.-F."/>
            <person name="Tambutte S."/>
            <person name="Allemand D."/>
            <person name="Aranda M."/>
        </authorList>
    </citation>
    <scope>NUCLEOTIDE SEQUENCE [LARGE SCALE GENOMIC DNA]</scope>
</reference>
<dbReference type="SUPFAM" id="SSF47113">
    <property type="entry name" value="Histone-fold"/>
    <property type="match status" value="1"/>
</dbReference>
<gene>
    <name evidence="3" type="ORF">AWC38_SpisGene13879</name>
</gene>
<evidence type="ECO:0000313" key="3">
    <source>
        <dbReference type="EMBL" id="PFX21633.1"/>
    </source>
</evidence>
<dbReference type="GO" id="GO:0000786">
    <property type="term" value="C:nucleosome"/>
    <property type="evidence" value="ECO:0007669"/>
    <property type="project" value="InterPro"/>
</dbReference>
<dbReference type="SMART" id="SM00427">
    <property type="entry name" value="H2B"/>
    <property type="match status" value="1"/>
</dbReference>
<keyword evidence="4" id="KW-1185">Reference proteome</keyword>